<dbReference type="RefSeq" id="WP_160587398.1">
    <property type="nucleotide sequence ID" value="NZ_BMHN01000001.1"/>
</dbReference>
<dbReference type="PIRSF" id="PIRSF006487">
    <property type="entry name" value="GcvT"/>
    <property type="match status" value="1"/>
</dbReference>
<feature type="domain" description="Aminomethyltransferase C-terminal" evidence="3">
    <location>
        <begin position="298"/>
        <end position="373"/>
    </location>
</feature>
<proteinExistence type="predicted"/>
<dbReference type="SUPFAM" id="SSF101790">
    <property type="entry name" value="Aminomethyltransferase beta-barrel domain"/>
    <property type="match status" value="1"/>
</dbReference>
<accession>A0A845QAZ6</accession>
<name>A0A845QAZ6_9HYPH</name>
<dbReference type="InterPro" id="IPR013977">
    <property type="entry name" value="GcvT_C"/>
</dbReference>
<evidence type="ECO:0000259" key="3">
    <source>
        <dbReference type="Pfam" id="PF08669"/>
    </source>
</evidence>
<evidence type="ECO:0000259" key="2">
    <source>
        <dbReference type="Pfam" id="PF01571"/>
    </source>
</evidence>
<dbReference type="InterPro" id="IPR006222">
    <property type="entry name" value="GCVT_N"/>
</dbReference>
<feature type="binding site" evidence="1">
    <location>
        <position position="202"/>
    </location>
    <ligand>
        <name>substrate</name>
    </ligand>
</feature>
<dbReference type="EMBL" id="WXYQ01000005">
    <property type="protein sequence ID" value="NBG95406.1"/>
    <property type="molecule type" value="Genomic_DNA"/>
</dbReference>
<dbReference type="InterPro" id="IPR029043">
    <property type="entry name" value="GcvT/YgfZ_C"/>
</dbReference>
<gene>
    <name evidence="4" type="ORF">GTQ45_06635</name>
</gene>
<dbReference type="InterPro" id="IPR027266">
    <property type="entry name" value="TrmE/GcvT-like"/>
</dbReference>
<dbReference type="OrthoDB" id="9800828at2"/>
<reference evidence="4 5" key="1">
    <citation type="journal article" date="2016" name="Int. J. Syst. Evol. Microbiol.">
        <title>Pyruvatibacter mobilis gen. nov., sp. nov., a marine bacterium from the culture broth of Picochlorum sp. 122.</title>
        <authorList>
            <person name="Wang G."/>
            <person name="Tang M."/>
            <person name="Wu H."/>
            <person name="Dai S."/>
            <person name="Li T."/>
            <person name="Chen C."/>
            <person name="He H."/>
            <person name="Fan J."/>
            <person name="Xiang W."/>
            <person name="Li X."/>
        </authorList>
    </citation>
    <scope>NUCLEOTIDE SEQUENCE [LARGE SCALE GENOMIC DNA]</scope>
    <source>
        <strain evidence="4 5">GYP-11</strain>
    </source>
</reference>
<keyword evidence="5" id="KW-1185">Reference proteome</keyword>
<organism evidence="4 5">
    <name type="scientific">Pyruvatibacter mobilis</name>
    <dbReference type="NCBI Taxonomy" id="1712261"/>
    <lineage>
        <taxon>Bacteria</taxon>
        <taxon>Pseudomonadati</taxon>
        <taxon>Pseudomonadota</taxon>
        <taxon>Alphaproteobacteria</taxon>
        <taxon>Hyphomicrobiales</taxon>
        <taxon>Parvibaculaceae</taxon>
        <taxon>Pyruvatibacter</taxon>
    </lineage>
</organism>
<evidence type="ECO:0008006" key="6">
    <source>
        <dbReference type="Google" id="ProtNLM"/>
    </source>
</evidence>
<feature type="domain" description="GCVT N-terminal" evidence="2">
    <location>
        <begin position="27"/>
        <end position="276"/>
    </location>
</feature>
<evidence type="ECO:0000313" key="4">
    <source>
        <dbReference type="EMBL" id="NBG95406.1"/>
    </source>
</evidence>
<dbReference type="Gene3D" id="3.30.1360.120">
    <property type="entry name" value="Probable tRNA modification gtpase trme, domain 1"/>
    <property type="match status" value="1"/>
</dbReference>
<dbReference type="SUPFAM" id="SSF103025">
    <property type="entry name" value="Folate-binding domain"/>
    <property type="match status" value="1"/>
</dbReference>
<sequence length="386" mass="41489">MSVVDADIAVRPTPFHHRMAELSRTNEWTQQLGWTLATGFDTPETEHAALRNRCIFADRTALATYEVTGPQARAYLDRLAGGIGGHVKVGSSRRVVLCDDDGHLIADGTVMQVDDHRSWLVLPARVSDWLEISRHGFDCTIDDMSERIATLAVEGPSACAALLSAGFGGLQALRPGGVRDMKLGSTHCVVTRRSPLGGLGYELRLPVENALPLLDRFRREAAYFAPVPIGTSVQALAQLEAGFPRAGIDYVPALTADRADRRTPLELGFGRLVRLDADAFTGRKALERQKRHGAGHALVGLEVTGTDIPDGAAVFDGDAPAGRVTSMAWSPACKRVIALADVSSEVLGSARALNMRGADGRRIAATIVPRPFYVCANARRTPPEAQ</sequence>
<protein>
    <recommendedName>
        <fullName evidence="6">Aminomethyltransferase</fullName>
    </recommendedName>
</protein>
<comment type="caution">
    <text evidence="4">The sequence shown here is derived from an EMBL/GenBank/DDBJ whole genome shotgun (WGS) entry which is preliminary data.</text>
</comment>
<dbReference type="Pfam" id="PF08669">
    <property type="entry name" value="GCV_T_C"/>
    <property type="match status" value="1"/>
</dbReference>
<dbReference type="InterPro" id="IPR028896">
    <property type="entry name" value="GcvT/YgfZ/DmdA"/>
</dbReference>
<evidence type="ECO:0000256" key="1">
    <source>
        <dbReference type="PIRSR" id="PIRSR006487-1"/>
    </source>
</evidence>
<dbReference type="Proteomes" id="UP000470384">
    <property type="component" value="Unassembled WGS sequence"/>
</dbReference>
<dbReference type="AlphaFoldDB" id="A0A845QAZ6"/>
<dbReference type="GeneID" id="300655130"/>
<dbReference type="PANTHER" id="PTHR43757:SF2">
    <property type="entry name" value="AMINOMETHYLTRANSFERASE, MITOCHONDRIAL"/>
    <property type="match status" value="1"/>
</dbReference>
<dbReference type="PANTHER" id="PTHR43757">
    <property type="entry name" value="AMINOMETHYLTRANSFERASE"/>
    <property type="match status" value="1"/>
</dbReference>
<evidence type="ECO:0000313" key="5">
    <source>
        <dbReference type="Proteomes" id="UP000470384"/>
    </source>
</evidence>
<dbReference type="Pfam" id="PF01571">
    <property type="entry name" value="GCV_T"/>
    <property type="match status" value="1"/>
</dbReference>